<proteinExistence type="inferred from homology"/>
<dbReference type="Proteomes" id="UP000264006">
    <property type="component" value="Chromosome"/>
</dbReference>
<protein>
    <recommendedName>
        <fullName evidence="3 4">Dephospho-CoA kinase</fullName>
        <ecNumber evidence="3 4">2.7.1.24</ecNumber>
    </recommendedName>
    <alternativeName>
        <fullName evidence="3">Dephosphocoenzyme A kinase</fullName>
    </alternativeName>
</protein>
<keyword evidence="3" id="KW-0173">Coenzyme A biosynthesis</keyword>
<dbReference type="RefSeq" id="WP_114594138.1">
    <property type="nucleotide sequence ID" value="NZ_CP031165.1"/>
</dbReference>
<dbReference type="KEGG" id="euz:DVS28_a2379"/>
<dbReference type="UniPathway" id="UPA00241">
    <property type="reaction ID" value="UER00356"/>
</dbReference>
<keyword evidence="3" id="KW-0808">Transferase</keyword>
<keyword evidence="3" id="KW-0963">Cytoplasm</keyword>
<dbReference type="InterPro" id="IPR001977">
    <property type="entry name" value="Depp_CoAkinase"/>
</dbReference>
<dbReference type="GO" id="GO:0005524">
    <property type="term" value="F:ATP binding"/>
    <property type="evidence" value="ECO:0007669"/>
    <property type="project" value="UniProtKB-UniRule"/>
</dbReference>
<comment type="catalytic activity">
    <reaction evidence="3">
        <text>3'-dephospho-CoA + ATP = ADP + CoA + H(+)</text>
        <dbReference type="Rhea" id="RHEA:18245"/>
        <dbReference type="ChEBI" id="CHEBI:15378"/>
        <dbReference type="ChEBI" id="CHEBI:30616"/>
        <dbReference type="ChEBI" id="CHEBI:57287"/>
        <dbReference type="ChEBI" id="CHEBI:57328"/>
        <dbReference type="ChEBI" id="CHEBI:456216"/>
        <dbReference type="EC" id="2.7.1.24"/>
    </reaction>
</comment>
<dbReference type="HAMAP" id="MF_00376">
    <property type="entry name" value="Dephospho_CoA_kinase"/>
    <property type="match status" value="1"/>
</dbReference>
<keyword evidence="3 5" id="KW-0418">Kinase</keyword>
<dbReference type="Pfam" id="PF01121">
    <property type="entry name" value="CoaE"/>
    <property type="match status" value="1"/>
</dbReference>
<evidence type="ECO:0000256" key="4">
    <source>
        <dbReference type="NCBIfam" id="TIGR00152"/>
    </source>
</evidence>
<dbReference type="GO" id="GO:0005737">
    <property type="term" value="C:cytoplasm"/>
    <property type="evidence" value="ECO:0007669"/>
    <property type="project" value="UniProtKB-SubCell"/>
</dbReference>
<comment type="similarity">
    <text evidence="3">Belongs to the CoaE family.</text>
</comment>
<sequence length="197" mass="20686">MQLVGLTGGIASGKSTVSGRFADVHGFPVIDADMVARFVVEPGQPALAEIADRFGADMLLADGTLDRPALGALVFADEAARQDLNGITHPRIAEEMGRRIGALADHDGPVVVDSPLLVEMGHAEAYPTIVVVAVGPEVQHDRLVADRGMDPDEAWGRINSQAPLADKLAVATHVIWNEGTIAELEARVDEVAASLTA</sequence>
<organism evidence="5 6">
    <name type="scientific">Euzebya pacifica</name>
    <dbReference type="NCBI Taxonomy" id="1608957"/>
    <lineage>
        <taxon>Bacteria</taxon>
        <taxon>Bacillati</taxon>
        <taxon>Actinomycetota</taxon>
        <taxon>Nitriliruptoria</taxon>
        <taxon>Euzebyales</taxon>
    </lineage>
</organism>
<dbReference type="GO" id="GO:0004140">
    <property type="term" value="F:dephospho-CoA kinase activity"/>
    <property type="evidence" value="ECO:0007669"/>
    <property type="project" value="UniProtKB-UniRule"/>
</dbReference>
<keyword evidence="2 3" id="KW-0067">ATP-binding</keyword>
<evidence type="ECO:0000256" key="2">
    <source>
        <dbReference type="ARBA" id="ARBA00022840"/>
    </source>
</evidence>
<dbReference type="PROSITE" id="PS51219">
    <property type="entry name" value="DPCK"/>
    <property type="match status" value="1"/>
</dbReference>
<gene>
    <name evidence="3" type="primary">coaE</name>
    <name evidence="5" type="ORF">DVS28_a2379</name>
</gene>
<dbReference type="GO" id="GO:0015937">
    <property type="term" value="P:coenzyme A biosynthetic process"/>
    <property type="evidence" value="ECO:0007669"/>
    <property type="project" value="UniProtKB-UniRule"/>
</dbReference>
<dbReference type="SUPFAM" id="SSF52540">
    <property type="entry name" value="P-loop containing nucleoside triphosphate hydrolases"/>
    <property type="match status" value="1"/>
</dbReference>
<comment type="function">
    <text evidence="3">Catalyzes the phosphorylation of the 3'-hydroxyl group of dephosphocoenzyme A to form coenzyme A.</text>
</comment>
<reference evidence="5 6" key="1">
    <citation type="submission" date="2018-09" db="EMBL/GenBank/DDBJ databases">
        <title>Complete genome sequence of Euzebya sp. DY32-46 isolated from seawater of Pacific Ocean.</title>
        <authorList>
            <person name="Xu L."/>
            <person name="Wu Y.-H."/>
            <person name="Xu X.-W."/>
        </authorList>
    </citation>
    <scope>NUCLEOTIDE SEQUENCE [LARGE SCALE GENOMIC DNA]</scope>
    <source>
        <strain evidence="5 6">DY32-46</strain>
    </source>
</reference>
<keyword evidence="6" id="KW-1185">Reference proteome</keyword>
<name>A0A346XXW3_9ACTN</name>
<comment type="subcellular location">
    <subcellularLocation>
        <location evidence="3">Cytoplasm</location>
    </subcellularLocation>
</comment>
<dbReference type="EMBL" id="CP031165">
    <property type="protein sequence ID" value="AXV07060.1"/>
    <property type="molecule type" value="Genomic_DNA"/>
</dbReference>
<dbReference type="CDD" id="cd02022">
    <property type="entry name" value="DPCK"/>
    <property type="match status" value="1"/>
</dbReference>
<evidence type="ECO:0000313" key="5">
    <source>
        <dbReference type="EMBL" id="AXV07060.1"/>
    </source>
</evidence>
<evidence type="ECO:0000256" key="1">
    <source>
        <dbReference type="ARBA" id="ARBA00022741"/>
    </source>
</evidence>
<evidence type="ECO:0000313" key="6">
    <source>
        <dbReference type="Proteomes" id="UP000264006"/>
    </source>
</evidence>
<dbReference type="NCBIfam" id="TIGR00152">
    <property type="entry name" value="dephospho-CoA kinase"/>
    <property type="match status" value="1"/>
</dbReference>
<accession>A0A346XXW3</accession>
<dbReference type="PANTHER" id="PTHR10695:SF46">
    <property type="entry name" value="BIFUNCTIONAL COENZYME A SYNTHASE-RELATED"/>
    <property type="match status" value="1"/>
</dbReference>
<feature type="binding site" evidence="3">
    <location>
        <begin position="11"/>
        <end position="16"/>
    </location>
    <ligand>
        <name>ATP</name>
        <dbReference type="ChEBI" id="CHEBI:30616"/>
    </ligand>
</feature>
<dbReference type="Gene3D" id="3.40.50.300">
    <property type="entry name" value="P-loop containing nucleotide triphosphate hydrolases"/>
    <property type="match status" value="1"/>
</dbReference>
<evidence type="ECO:0000256" key="3">
    <source>
        <dbReference type="HAMAP-Rule" id="MF_00376"/>
    </source>
</evidence>
<comment type="pathway">
    <text evidence="3">Cofactor biosynthesis; coenzyme A biosynthesis; CoA from (R)-pantothenate: step 5/5.</text>
</comment>
<dbReference type="EC" id="2.7.1.24" evidence="3 4"/>
<keyword evidence="1 3" id="KW-0547">Nucleotide-binding</keyword>
<dbReference type="InterPro" id="IPR027417">
    <property type="entry name" value="P-loop_NTPase"/>
</dbReference>
<dbReference type="AlphaFoldDB" id="A0A346XXW3"/>
<dbReference type="PANTHER" id="PTHR10695">
    <property type="entry name" value="DEPHOSPHO-COA KINASE-RELATED"/>
    <property type="match status" value="1"/>
</dbReference>
<dbReference type="OrthoDB" id="9812943at2"/>